<accession>A0A376WUG4</accession>
<comment type="similarity">
    <text evidence="1">Belongs to the class-I fumarase family.</text>
</comment>
<evidence type="ECO:0000256" key="5">
    <source>
        <dbReference type="ARBA" id="ARBA00039250"/>
    </source>
</evidence>
<evidence type="ECO:0000256" key="4">
    <source>
        <dbReference type="ARBA" id="ARBA00039027"/>
    </source>
</evidence>
<comment type="catalytic activity">
    <reaction evidence="6">
        <text>(2R,3R)-tartrate = oxaloacetate + H2O</text>
        <dbReference type="Rhea" id="RHEA:15413"/>
        <dbReference type="ChEBI" id="CHEBI:15377"/>
        <dbReference type="ChEBI" id="CHEBI:16452"/>
        <dbReference type="ChEBI" id="CHEBI:30924"/>
        <dbReference type="EC" id="4.2.1.32"/>
    </reaction>
</comment>
<dbReference type="Proteomes" id="UP000254503">
    <property type="component" value="Unassembled WGS sequence"/>
</dbReference>
<evidence type="ECO:0000256" key="3">
    <source>
        <dbReference type="ARBA" id="ARBA00023239"/>
    </source>
</evidence>
<dbReference type="GO" id="GO:0008730">
    <property type="term" value="F:L(+)-tartrate dehydratase activity"/>
    <property type="evidence" value="ECO:0007669"/>
    <property type="project" value="UniProtKB-EC"/>
</dbReference>
<dbReference type="Gene3D" id="3.20.130.10">
    <property type="entry name" value="Fe-S hydro-lyase, tartrate dehydratase beta-type, catalytic domain"/>
    <property type="match status" value="1"/>
</dbReference>
<evidence type="ECO:0000313" key="8">
    <source>
        <dbReference type="EMBL" id="STJ53021.1"/>
    </source>
</evidence>
<dbReference type="InterPro" id="IPR036660">
    <property type="entry name" value="Fe-S_hydroAse_TtdB_cat_sf"/>
</dbReference>
<dbReference type="InterPro" id="IPR004647">
    <property type="entry name" value="Fe-S_hydro-lyase_TtdB-typ_cat"/>
</dbReference>
<evidence type="ECO:0000259" key="7">
    <source>
        <dbReference type="Pfam" id="PF05683"/>
    </source>
</evidence>
<dbReference type="Pfam" id="PF05683">
    <property type="entry name" value="Fumerase_C"/>
    <property type="match status" value="1"/>
</dbReference>
<dbReference type="EC" id="4.2.1.32" evidence="4"/>
<evidence type="ECO:0000256" key="2">
    <source>
        <dbReference type="ARBA" id="ARBA00011103"/>
    </source>
</evidence>
<proteinExistence type="inferred from homology"/>
<dbReference type="EMBL" id="UGDD01000002">
    <property type="protein sequence ID" value="STJ53021.1"/>
    <property type="molecule type" value="Genomic_DNA"/>
</dbReference>
<evidence type="ECO:0000313" key="9">
    <source>
        <dbReference type="Proteomes" id="UP000254503"/>
    </source>
</evidence>
<organism evidence="8 9">
    <name type="scientific">Escherichia coli</name>
    <dbReference type="NCBI Taxonomy" id="562"/>
    <lineage>
        <taxon>Bacteria</taxon>
        <taxon>Pseudomonadati</taxon>
        <taxon>Pseudomonadota</taxon>
        <taxon>Gammaproteobacteria</taxon>
        <taxon>Enterobacterales</taxon>
        <taxon>Enterobacteriaceae</taxon>
        <taxon>Escherichia</taxon>
    </lineage>
</organism>
<dbReference type="PANTHER" id="PTHR43351">
    <property type="entry name" value="L(+)-TARTRATE DEHYDRATASE SUBUNIT BETA"/>
    <property type="match status" value="1"/>
</dbReference>
<evidence type="ECO:0000256" key="1">
    <source>
        <dbReference type="ARBA" id="ARBA00008876"/>
    </source>
</evidence>
<feature type="domain" description="Fe-S hydro-lyase tartrate dehydratase beta-type catalytic" evidence="7">
    <location>
        <begin position="5"/>
        <end position="92"/>
    </location>
</feature>
<sequence length="95" mass="10838">MKKILTTPIKAEDLQDIRVGDVIYLTGTLVTCRDVCHRRLIELKRPIPYDLNGKAIFHAGPIVRKNGDKWEMVSVGPTTSMRMESFERELLSRPA</sequence>
<evidence type="ECO:0000256" key="6">
    <source>
        <dbReference type="ARBA" id="ARBA00049253"/>
    </source>
</evidence>
<reference evidence="8 9" key="1">
    <citation type="submission" date="2018-06" db="EMBL/GenBank/DDBJ databases">
        <authorList>
            <consortium name="Pathogen Informatics"/>
            <person name="Doyle S."/>
        </authorList>
    </citation>
    <scope>NUCLEOTIDE SEQUENCE [LARGE SCALE GENOMIC DNA]</scope>
    <source>
        <strain evidence="8 9">NCTC9045</strain>
    </source>
</reference>
<dbReference type="SUPFAM" id="SSF117457">
    <property type="entry name" value="FumA C-terminal domain-like"/>
    <property type="match status" value="1"/>
</dbReference>
<name>A0A376WUG4_ECOLX</name>
<dbReference type="AlphaFoldDB" id="A0A376WUG4"/>
<gene>
    <name evidence="8" type="primary">ttdB_3</name>
    <name evidence="8" type="ORF">NCTC9045_00842</name>
</gene>
<protein>
    <recommendedName>
        <fullName evidence="5">L(+)-tartrate dehydratase subunit beta</fullName>
        <ecNumber evidence="4">4.2.1.32</ecNumber>
    </recommendedName>
</protein>
<comment type="subunit">
    <text evidence="2">Heterotetramer of two alpha and two beta subunits.</text>
</comment>
<dbReference type="PANTHER" id="PTHR43351:SF3">
    <property type="entry name" value="L(+)-TARTRATE DEHYDRATASE SUBUNIT BETA"/>
    <property type="match status" value="1"/>
</dbReference>
<keyword evidence="3 8" id="KW-0456">Lyase</keyword>